<feature type="transmembrane region" description="Helical" evidence="9">
    <location>
        <begin position="32"/>
        <end position="51"/>
    </location>
</feature>
<comment type="similarity">
    <text evidence="2">Belongs to the autoinducer-2 exporter (AI-2E) (TC 2.A.86) family.</text>
</comment>
<evidence type="ECO:0000256" key="8">
    <source>
        <dbReference type="SAM" id="MobiDB-lite"/>
    </source>
</evidence>
<protein>
    <submittedName>
        <fullName evidence="10">AI-2E family transporter</fullName>
    </submittedName>
</protein>
<dbReference type="AlphaFoldDB" id="A0A934TZT9"/>
<dbReference type="GO" id="GO:0055085">
    <property type="term" value="P:transmembrane transport"/>
    <property type="evidence" value="ECO:0007669"/>
    <property type="project" value="TreeGrafter"/>
</dbReference>
<keyword evidence="7 9" id="KW-0472">Membrane</keyword>
<name>A0A934TZT9_9FIRM</name>
<accession>A0A934TZT9</accession>
<comment type="caution">
    <text evidence="10">The sequence shown here is derived from an EMBL/GenBank/DDBJ whole genome shotgun (WGS) entry which is preliminary data.</text>
</comment>
<feature type="region of interest" description="Disordered" evidence="8">
    <location>
        <begin position="370"/>
        <end position="414"/>
    </location>
</feature>
<feature type="transmembrane region" description="Helical" evidence="9">
    <location>
        <begin position="171"/>
        <end position="193"/>
    </location>
</feature>
<feature type="transmembrane region" description="Helical" evidence="9">
    <location>
        <begin position="260"/>
        <end position="279"/>
    </location>
</feature>
<keyword evidence="6 9" id="KW-1133">Transmembrane helix</keyword>
<evidence type="ECO:0000256" key="4">
    <source>
        <dbReference type="ARBA" id="ARBA00022475"/>
    </source>
</evidence>
<sequence length="414" mass="46191">MIVILYTTLLIFFFIHINDVFSVLKTIFTVLSPVMYGLVIAYLLNYPYKAFRDHAFKNMGTKHPWLKKVKKPLSLFLAYTIVFGIVAFLVGTLIPELSSSVSTLIDNIPAYEKALRSASDNAVDFIKNLTGYNLYDYDNYNNLISIVTGSDTTEFIKNIVTNVLPSAFNTVLGIGAGLYNWIIGIIISIYLLSSKERLIRQFKIVVVAYTPKKFYKRLFKIGEVFNKKCGRFIVGKIIDSMIIGLMCFIGLSIFRFHYPLLISVIIGVFNLIPFFGPIIGAIPTTFLLLIINPMEALGFVVFIIVLQQFDGNILGPKILGETVGISGFWIMVSVIVGGGLFGLPGMLLGVPIFAAIYTLVEEGAQRRLKKKQLSANDVAPEVVEDYPEDTQKPKSKEPSLLDKASELFNNKKGK</sequence>
<dbReference type="PANTHER" id="PTHR21716">
    <property type="entry name" value="TRANSMEMBRANE PROTEIN"/>
    <property type="match status" value="1"/>
</dbReference>
<dbReference type="Proteomes" id="UP000633365">
    <property type="component" value="Unassembled WGS sequence"/>
</dbReference>
<evidence type="ECO:0000256" key="5">
    <source>
        <dbReference type="ARBA" id="ARBA00022692"/>
    </source>
</evidence>
<organism evidence="10 11">
    <name type="scientific">Ruminococcus difficilis</name>
    <dbReference type="NCBI Taxonomy" id="2763069"/>
    <lineage>
        <taxon>Bacteria</taxon>
        <taxon>Bacillati</taxon>
        <taxon>Bacillota</taxon>
        <taxon>Clostridia</taxon>
        <taxon>Eubacteriales</taxon>
        <taxon>Oscillospiraceae</taxon>
        <taxon>Ruminococcus</taxon>
    </lineage>
</organism>
<evidence type="ECO:0000256" key="9">
    <source>
        <dbReference type="SAM" id="Phobius"/>
    </source>
</evidence>
<dbReference type="EMBL" id="JAEQMG010000041">
    <property type="protein sequence ID" value="MBK6087820.1"/>
    <property type="molecule type" value="Genomic_DNA"/>
</dbReference>
<evidence type="ECO:0000256" key="6">
    <source>
        <dbReference type="ARBA" id="ARBA00022989"/>
    </source>
</evidence>
<comment type="subcellular location">
    <subcellularLocation>
        <location evidence="1">Cell membrane</location>
        <topology evidence="1">Multi-pass membrane protein</topology>
    </subcellularLocation>
</comment>
<evidence type="ECO:0000313" key="11">
    <source>
        <dbReference type="Proteomes" id="UP000633365"/>
    </source>
</evidence>
<dbReference type="InterPro" id="IPR002549">
    <property type="entry name" value="AI-2E-like"/>
</dbReference>
<evidence type="ECO:0000256" key="3">
    <source>
        <dbReference type="ARBA" id="ARBA00022448"/>
    </source>
</evidence>
<keyword evidence="4" id="KW-1003">Cell membrane</keyword>
<proteinExistence type="inferred from homology"/>
<evidence type="ECO:0000256" key="7">
    <source>
        <dbReference type="ARBA" id="ARBA00023136"/>
    </source>
</evidence>
<keyword evidence="5 9" id="KW-0812">Transmembrane</keyword>
<reference evidence="10" key="1">
    <citation type="submission" date="2021-01" db="EMBL/GenBank/DDBJ databases">
        <title>Genome public.</title>
        <authorList>
            <person name="Liu C."/>
            <person name="Sun Q."/>
        </authorList>
    </citation>
    <scope>NUCLEOTIDE SEQUENCE</scope>
    <source>
        <strain evidence="10">M6</strain>
    </source>
</reference>
<dbReference type="Pfam" id="PF01594">
    <property type="entry name" value="AI-2E_transport"/>
    <property type="match status" value="1"/>
</dbReference>
<dbReference type="PANTHER" id="PTHR21716:SF53">
    <property type="entry name" value="PERMEASE PERM-RELATED"/>
    <property type="match status" value="1"/>
</dbReference>
<keyword evidence="3" id="KW-0813">Transport</keyword>
<evidence type="ECO:0000313" key="10">
    <source>
        <dbReference type="EMBL" id="MBK6087820.1"/>
    </source>
</evidence>
<feature type="transmembrane region" description="Helical" evidence="9">
    <location>
        <begin position="237"/>
        <end position="254"/>
    </location>
</feature>
<feature type="transmembrane region" description="Helical" evidence="9">
    <location>
        <begin position="72"/>
        <end position="94"/>
    </location>
</feature>
<dbReference type="RefSeq" id="WP_186833407.1">
    <property type="nucleotide sequence ID" value="NZ_JAEQMG010000041.1"/>
</dbReference>
<keyword evidence="11" id="KW-1185">Reference proteome</keyword>
<evidence type="ECO:0000256" key="2">
    <source>
        <dbReference type="ARBA" id="ARBA00009773"/>
    </source>
</evidence>
<feature type="transmembrane region" description="Helical" evidence="9">
    <location>
        <begin position="327"/>
        <end position="360"/>
    </location>
</feature>
<gene>
    <name evidence="10" type="ORF">JKK62_03975</name>
</gene>
<evidence type="ECO:0000256" key="1">
    <source>
        <dbReference type="ARBA" id="ARBA00004651"/>
    </source>
</evidence>
<feature type="compositionally biased region" description="Basic and acidic residues" evidence="8">
    <location>
        <begin position="389"/>
        <end position="405"/>
    </location>
</feature>
<dbReference type="GO" id="GO:0005886">
    <property type="term" value="C:plasma membrane"/>
    <property type="evidence" value="ECO:0007669"/>
    <property type="project" value="UniProtKB-SubCell"/>
</dbReference>
<feature type="transmembrane region" description="Helical" evidence="9">
    <location>
        <begin position="286"/>
        <end position="307"/>
    </location>
</feature>